<evidence type="ECO:0000256" key="1">
    <source>
        <dbReference type="SAM" id="MobiDB-lite"/>
    </source>
</evidence>
<reference evidence="2" key="1">
    <citation type="submission" date="2017-02" db="UniProtKB">
        <authorList>
            <consortium name="WormBaseParasite"/>
        </authorList>
    </citation>
    <scope>IDENTIFICATION</scope>
</reference>
<feature type="region of interest" description="Disordered" evidence="1">
    <location>
        <begin position="15"/>
        <end position="34"/>
    </location>
</feature>
<sequence>LQYLTEAIGVQLMGKVKAQDRRPRKTGSETSVAL</sequence>
<accession>A0A0N4WZ35</accession>
<evidence type="ECO:0000313" key="2">
    <source>
        <dbReference type="WBParaSite" id="HPLM_0001717201-mRNA-1"/>
    </source>
</evidence>
<protein>
    <submittedName>
        <fullName evidence="2">Transposase</fullName>
    </submittedName>
</protein>
<proteinExistence type="predicted"/>
<dbReference type="WBParaSite" id="HPLM_0001717201-mRNA-1">
    <property type="protein sequence ID" value="HPLM_0001717201-mRNA-1"/>
    <property type="gene ID" value="HPLM_0001717201"/>
</dbReference>
<name>A0A0N4WZ35_HAEPC</name>
<dbReference type="AlphaFoldDB" id="A0A0N4WZ35"/>
<organism evidence="2">
    <name type="scientific">Haemonchus placei</name>
    <name type="common">Barber's pole worm</name>
    <dbReference type="NCBI Taxonomy" id="6290"/>
    <lineage>
        <taxon>Eukaryota</taxon>
        <taxon>Metazoa</taxon>
        <taxon>Ecdysozoa</taxon>
        <taxon>Nematoda</taxon>
        <taxon>Chromadorea</taxon>
        <taxon>Rhabditida</taxon>
        <taxon>Rhabditina</taxon>
        <taxon>Rhabditomorpha</taxon>
        <taxon>Strongyloidea</taxon>
        <taxon>Trichostrongylidae</taxon>
        <taxon>Haemonchus</taxon>
    </lineage>
</organism>